<protein>
    <submittedName>
        <fullName evidence="1">Uncharacterized protein</fullName>
    </submittedName>
</protein>
<sequence>MTLDQSPPARAFGISAIRKHEDLKRPSIQFQKLYCQWLRLDRKSRSGADSSIPSEVEAVALLEDGCRPPTNLRPGGQKVAEMPWGYEEPRVFGNSP</sequence>
<dbReference type="InParanoid" id="G5B1S3"/>
<evidence type="ECO:0000313" key="2">
    <source>
        <dbReference type="Proteomes" id="UP000006813"/>
    </source>
</evidence>
<evidence type="ECO:0000313" key="1">
    <source>
        <dbReference type="EMBL" id="EHB03234.1"/>
    </source>
</evidence>
<reference evidence="1 2" key="1">
    <citation type="journal article" date="2011" name="Nature">
        <title>Genome sequencing reveals insights into physiology and longevity of the naked mole rat.</title>
        <authorList>
            <person name="Kim E.B."/>
            <person name="Fang X."/>
            <person name="Fushan A.A."/>
            <person name="Huang Z."/>
            <person name="Lobanov A.V."/>
            <person name="Han L."/>
            <person name="Marino S.M."/>
            <person name="Sun X."/>
            <person name="Turanov A.A."/>
            <person name="Yang P."/>
            <person name="Yim S.H."/>
            <person name="Zhao X."/>
            <person name="Kasaikina M.V."/>
            <person name="Stoletzki N."/>
            <person name="Peng C."/>
            <person name="Polak P."/>
            <person name="Xiong Z."/>
            <person name="Kiezun A."/>
            <person name="Zhu Y."/>
            <person name="Chen Y."/>
            <person name="Kryukov G.V."/>
            <person name="Zhang Q."/>
            <person name="Peshkin L."/>
            <person name="Yang L."/>
            <person name="Bronson R.T."/>
            <person name="Buffenstein R."/>
            <person name="Wang B."/>
            <person name="Han C."/>
            <person name="Li Q."/>
            <person name="Chen L."/>
            <person name="Zhao W."/>
            <person name="Sunyaev S.R."/>
            <person name="Park T.J."/>
            <person name="Zhang G."/>
            <person name="Wang J."/>
            <person name="Gladyshev V.N."/>
        </authorList>
    </citation>
    <scope>NUCLEOTIDE SEQUENCE [LARGE SCALE GENOMIC DNA]</scope>
</reference>
<dbReference type="Proteomes" id="UP000006813">
    <property type="component" value="Unassembled WGS sequence"/>
</dbReference>
<dbReference type="AlphaFoldDB" id="G5B1S3"/>
<accession>G5B1S3</accession>
<proteinExistence type="predicted"/>
<dbReference type="EMBL" id="JH168038">
    <property type="protein sequence ID" value="EHB03234.1"/>
    <property type="molecule type" value="Genomic_DNA"/>
</dbReference>
<organism evidence="1 2">
    <name type="scientific">Heterocephalus glaber</name>
    <name type="common">Naked mole rat</name>
    <dbReference type="NCBI Taxonomy" id="10181"/>
    <lineage>
        <taxon>Eukaryota</taxon>
        <taxon>Metazoa</taxon>
        <taxon>Chordata</taxon>
        <taxon>Craniata</taxon>
        <taxon>Vertebrata</taxon>
        <taxon>Euteleostomi</taxon>
        <taxon>Mammalia</taxon>
        <taxon>Eutheria</taxon>
        <taxon>Euarchontoglires</taxon>
        <taxon>Glires</taxon>
        <taxon>Rodentia</taxon>
        <taxon>Hystricomorpha</taxon>
        <taxon>Bathyergidae</taxon>
        <taxon>Heterocephalus</taxon>
    </lineage>
</organism>
<gene>
    <name evidence="1" type="ORF">GW7_09442</name>
</gene>
<name>G5B1S3_HETGA</name>